<dbReference type="GO" id="GO:0003677">
    <property type="term" value="F:DNA binding"/>
    <property type="evidence" value="ECO:0007669"/>
    <property type="project" value="UniProtKB-UniRule"/>
</dbReference>
<dbReference type="Gene3D" id="3.30.1360.40">
    <property type="match status" value="1"/>
</dbReference>
<dbReference type="SUPFAM" id="SSF101904">
    <property type="entry name" value="GyrA/ParC C-terminal domain-like"/>
    <property type="match status" value="1"/>
</dbReference>
<keyword evidence="3 5" id="KW-0238">DNA-binding</keyword>
<dbReference type="SUPFAM" id="SSF56719">
    <property type="entry name" value="Type II DNA topoisomerase"/>
    <property type="match status" value="1"/>
</dbReference>
<evidence type="ECO:0000256" key="3">
    <source>
        <dbReference type="ARBA" id="ARBA00023125"/>
    </source>
</evidence>
<dbReference type="GO" id="GO:0034335">
    <property type="term" value="F:DNA negative supercoiling activity"/>
    <property type="evidence" value="ECO:0007669"/>
    <property type="project" value="UniProtKB-ARBA"/>
</dbReference>
<dbReference type="Gene3D" id="2.120.10.90">
    <property type="entry name" value="DNA gyrase/topoisomerase IV, subunit A, C-terminal"/>
    <property type="match status" value="1"/>
</dbReference>
<dbReference type="InterPro" id="IPR013760">
    <property type="entry name" value="Topo_IIA-like_dom_sf"/>
</dbReference>
<dbReference type="InterPro" id="IPR050220">
    <property type="entry name" value="Type_II_DNA_Topoisomerases"/>
</dbReference>
<dbReference type="InterPro" id="IPR002205">
    <property type="entry name" value="Topo_IIA_dom_A"/>
</dbReference>
<dbReference type="GO" id="GO:0009330">
    <property type="term" value="C:DNA topoisomerase type II (double strand cut, ATP-hydrolyzing) complex"/>
    <property type="evidence" value="ECO:0007669"/>
    <property type="project" value="TreeGrafter"/>
</dbReference>
<keyword evidence="4 5" id="KW-0413">Isomerase</keyword>
<reference evidence="7 8" key="1">
    <citation type="submission" date="2014-12" db="EMBL/GenBank/DDBJ databases">
        <title>Draft genome sequences of 10 type strains of Lactococcus.</title>
        <authorList>
            <person name="Sun Z."/>
            <person name="Zhong Z."/>
            <person name="Liu W."/>
            <person name="Zhang W."/>
            <person name="Zhang H."/>
        </authorList>
    </citation>
    <scope>NUCLEOTIDE SEQUENCE [LARGE SCALE GENOMIC DNA]</scope>
    <source>
        <strain evidence="7 8">JCM 16395</strain>
    </source>
</reference>
<dbReference type="Gene3D" id="1.10.268.10">
    <property type="entry name" value="Topoisomerase, domain 3"/>
    <property type="match status" value="1"/>
</dbReference>
<dbReference type="InterPro" id="IPR035516">
    <property type="entry name" value="Gyrase/topoIV_suA_C"/>
</dbReference>
<dbReference type="STRING" id="1291764.GCA_001311235_02980"/>
<comment type="catalytic activity">
    <reaction evidence="1 5">
        <text>ATP-dependent breakage, passage and rejoining of double-stranded DNA.</text>
        <dbReference type="EC" id="5.6.2.2"/>
    </reaction>
</comment>
<proteinExistence type="predicted"/>
<evidence type="ECO:0000313" key="8">
    <source>
        <dbReference type="Proteomes" id="UP000218181"/>
    </source>
</evidence>
<dbReference type="GO" id="GO:0006265">
    <property type="term" value="P:DNA topological change"/>
    <property type="evidence" value="ECO:0007669"/>
    <property type="project" value="UniProtKB-UniRule"/>
</dbReference>
<evidence type="ECO:0000256" key="1">
    <source>
        <dbReference type="ARBA" id="ARBA00000185"/>
    </source>
</evidence>
<dbReference type="PANTHER" id="PTHR43493">
    <property type="entry name" value="DNA GYRASE/TOPOISOMERASE SUBUNIT A"/>
    <property type="match status" value="1"/>
</dbReference>
<dbReference type="PANTHER" id="PTHR43493:SF9">
    <property type="entry name" value="DNA TOPOISOMERASE 4 SUBUNIT A"/>
    <property type="match status" value="1"/>
</dbReference>
<gene>
    <name evidence="7" type="ORF">RT41_GL000491</name>
</gene>
<dbReference type="InterPro" id="IPR013758">
    <property type="entry name" value="Topo_IIA_A/C_ab"/>
</dbReference>
<sequence length="916" mass="102330">MSKKNNITPIDIAEANKQFFINYGVSVASDRALPDVKDGLKPVQRRILFSMYQSKLNPNAKPMKSQQITGDVMGRLHPHADSYGSLVYLTQPWTFTLNPIDGTLTSFGNITGTTAAAARYTETRLTKYGQEMIGNCSDKIVPYEPNYDNTTTMPKVFPAKLPYLLINGVKTGIAVGFTSTIAPHHPVDAIELTKAYLQNSALTLDDAIEIIKGPDLPTHGSLLGDPRAYYQTGVGRFINRGTIIDDPESKNGLVITEIPFEMGGAVDTFIDKVKDMIIANKLRGIKAIDDYTTAEDAAENRVHIDVTLQSGMDHEQAKAMLFAKTDLSKTYSLSWMALDGKVPKQYNLMSYLHTFAGFQHRLVIREFKVILDDSIRRQEIVEGLIRVPGNITAIIHAARNTTGKDELVKVLTGEIKIEGQLSDFSYSPRQADSIATMRIYQLNKIDADALFKEQKELDKKIKQARILISDKGKRVALLVKRMDQAIEMLKKDGFTERRTKLLSQSEVSAYTEQTIISEVTLTIDKYQYLKMTDRKSVSADDIVQIIDTTDDDMLVIFTNKGKMYQLPFRSLKKYGTRDGSRGDALQAVFSKNGLQNDEQVLCYTTRTALENDQSQLVFVSKLGSTKRTITLGSKFITKTMRKSVEAWKPKFDNDELLLIQLIQQEDIESKEIIAISENESYKRLRLSDLNLVGAAGSGSNTLIPENTHRLKLKTVQIMGENTSEIQTGDETISIEKFELMKPTKKFRPIYALTAKSVDKTHSALQGYAYFDGSDTVVFGWGDQKPDREALLAIDYQQLIETKLLFVHDDGTAKIVSGDQFKVSTKRSQIQADKKGVKSIFISTIPESIIGIYEDHFKKRVLTSLISEQGKSGGGVRALYSDKHHLVKVEDGNGSSLECVSLATQPKQVNESQINLF</sequence>
<evidence type="ECO:0000313" key="7">
    <source>
        <dbReference type="EMBL" id="PCR99108.1"/>
    </source>
</evidence>
<dbReference type="InterPro" id="IPR013757">
    <property type="entry name" value="Topo_IIA_A_a_sf"/>
</dbReference>
<dbReference type="SMART" id="SM00434">
    <property type="entry name" value="TOP4c"/>
    <property type="match status" value="1"/>
</dbReference>
<keyword evidence="2 5" id="KW-0799">Topoisomerase</keyword>
<dbReference type="Proteomes" id="UP000218181">
    <property type="component" value="Unassembled WGS sequence"/>
</dbReference>
<keyword evidence="8" id="KW-1185">Reference proteome</keyword>
<evidence type="ECO:0000259" key="6">
    <source>
        <dbReference type="PROSITE" id="PS52040"/>
    </source>
</evidence>
<name>A0A2A5RIX9_9LACT</name>
<evidence type="ECO:0000256" key="5">
    <source>
        <dbReference type="PROSITE-ProRule" id="PRU01384"/>
    </source>
</evidence>
<dbReference type="RefSeq" id="WP_096818916.1">
    <property type="nucleotide sequence ID" value="NZ_JXJU01000012.1"/>
</dbReference>
<dbReference type="OrthoDB" id="9806486at2"/>
<dbReference type="Pfam" id="PF00521">
    <property type="entry name" value="DNA_topoisoIV"/>
    <property type="match status" value="1"/>
</dbReference>
<dbReference type="Gene3D" id="3.90.199.10">
    <property type="entry name" value="Topoisomerase II, domain 5"/>
    <property type="match status" value="1"/>
</dbReference>
<comment type="caution">
    <text evidence="7">The sequence shown here is derived from an EMBL/GenBank/DDBJ whole genome shotgun (WGS) entry which is preliminary data.</text>
</comment>
<dbReference type="AlphaFoldDB" id="A0A2A5RIX9"/>
<feature type="active site" description="O-(5'-phospho-DNA)-tyrosine intermediate" evidence="5">
    <location>
        <position position="120"/>
    </location>
</feature>
<accession>A0A2A5RIX9</accession>
<protein>
    <submittedName>
        <fullName evidence="7">DNA topoisomerase (ATP-hydrolyzing)</fullName>
    </submittedName>
</protein>
<dbReference type="GO" id="GO:0005524">
    <property type="term" value="F:ATP binding"/>
    <property type="evidence" value="ECO:0007669"/>
    <property type="project" value="InterPro"/>
</dbReference>
<evidence type="ECO:0000256" key="2">
    <source>
        <dbReference type="ARBA" id="ARBA00023029"/>
    </source>
</evidence>
<dbReference type="EMBL" id="JXJU01000012">
    <property type="protein sequence ID" value="PCR99108.1"/>
    <property type="molecule type" value="Genomic_DNA"/>
</dbReference>
<organism evidence="7 8">
    <name type="scientific">Lactococcus fujiensis JCM 16395</name>
    <dbReference type="NCBI Taxonomy" id="1291764"/>
    <lineage>
        <taxon>Bacteria</taxon>
        <taxon>Bacillati</taxon>
        <taxon>Bacillota</taxon>
        <taxon>Bacilli</taxon>
        <taxon>Lactobacillales</taxon>
        <taxon>Streptococcaceae</taxon>
        <taxon>Lactococcus</taxon>
    </lineage>
</organism>
<dbReference type="PROSITE" id="PS52040">
    <property type="entry name" value="TOPO_IIA"/>
    <property type="match status" value="1"/>
</dbReference>
<feature type="domain" description="Topo IIA-type catalytic" evidence="6">
    <location>
        <begin position="33"/>
        <end position="515"/>
    </location>
</feature>
<evidence type="ECO:0000256" key="4">
    <source>
        <dbReference type="ARBA" id="ARBA00023235"/>
    </source>
</evidence>
<dbReference type="GO" id="GO:0005737">
    <property type="term" value="C:cytoplasm"/>
    <property type="evidence" value="ECO:0007669"/>
    <property type="project" value="TreeGrafter"/>
</dbReference>